<dbReference type="Proteomes" id="UP001317705">
    <property type="component" value="Chromosome"/>
</dbReference>
<feature type="transmembrane region" description="Helical" evidence="1">
    <location>
        <begin position="23"/>
        <end position="41"/>
    </location>
</feature>
<keyword evidence="1" id="KW-0472">Membrane</keyword>
<accession>A0ABN6VWJ7</accession>
<name>A0ABN6VWJ7_9BACT</name>
<sequence length="183" mass="20351">MTTILDRLRDAYNALDSRNRLRLGYVLIALLVLAIAFSTLSDRIARLERQREGREADLVEMLQLKGKFLEVRALSQRFSNRLAAARGEDSPAKIIEDTGIKGKSIQIAPMKGEERAGFIEEAAEVKVDGLTANEAINLIYRLEKGAKPLIIKKALLRTRFDDPSRLDLVLNVALLRVAAPGGR</sequence>
<dbReference type="RefSeq" id="WP_282000865.1">
    <property type="nucleotide sequence ID" value="NZ_AP027151.1"/>
</dbReference>
<keyword evidence="1" id="KW-1133">Transmembrane helix</keyword>
<gene>
    <name evidence="2" type="primary">gspM</name>
    <name evidence="2" type="ORF">GURASL_36990</name>
</gene>
<organism evidence="2 3">
    <name type="scientific">Geotalea uraniireducens</name>
    <dbReference type="NCBI Taxonomy" id="351604"/>
    <lineage>
        <taxon>Bacteria</taxon>
        <taxon>Pseudomonadati</taxon>
        <taxon>Thermodesulfobacteriota</taxon>
        <taxon>Desulfuromonadia</taxon>
        <taxon>Geobacterales</taxon>
        <taxon>Geobacteraceae</taxon>
        <taxon>Geotalea</taxon>
    </lineage>
</organism>
<evidence type="ECO:0000313" key="3">
    <source>
        <dbReference type="Proteomes" id="UP001317705"/>
    </source>
</evidence>
<reference evidence="2 3" key="1">
    <citation type="submission" date="2022-12" db="EMBL/GenBank/DDBJ databases">
        <title>Polyphasic characterization of Geotalea uranireducens NIT-SL11 newly isolated from a complex of sewage sludge and microbially reduced graphene oxide.</title>
        <authorList>
            <person name="Xie L."/>
            <person name="Yoshida N."/>
            <person name="Meng L."/>
        </authorList>
    </citation>
    <scope>NUCLEOTIDE SEQUENCE [LARGE SCALE GENOMIC DNA]</scope>
    <source>
        <strain evidence="2 3">NIT-SL11</strain>
    </source>
</reference>
<dbReference type="EMBL" id="AP027151">
    <property type="protein sequence ID" value="BDV44776.1"/>
    <property type="molecule type" value="Genomic_DNA"/>
</dbReference>
<evidence type="ECO:0000256" key="1">
    <source>
        <dbReference type="SAM" id="Phobius"/>
    </source>
</evidence>
<proteinExistence type="predicted"/>
<keyword evidence="3" id="KW-1185">Reference proteome</keyword>
<evidence type="ECO:0000313" key="2">
    <source>
        <dbReference type="EMBL" id="BDV44776.1"/>
    </source>
</evidence>
<protein>
    <submittedName>
        <fullName evidence="2">Type II secretion system protein GspM</fullName>
    </submittedName>
</protein>
<keyword evidence="1" id="KW-0812">Transmembrane</keyword>